<evidence type="ECO:0000256" key="2">
    <source>
        <dbReference type="SAM" id="SignalP"/>
    </source>
</evidence>
<feature type="chain" id="PRO_5022228246" evidence="2">
    <location>
        <begin position="25"/>
        <end position="478"/>
    </location>
</feature>
<evidence type="ECO:0000259" key="3">
    <source>
        <dbReference type="Pfam" id="PF03629"/>
    </source>
</evidence>
<accession>A0A521AL98</accession>
<dbReference type="PANTHER" id="PTHR22901:SF0">
    <property type="entry name" value="SIALATE O-ACETYLESTERASE"/>
    <property type="match status" value="1"/>
</dbReference>
<gene>
    <name evidence="4" type="ORF">SAMN06265348_101289</name>
</gene>
<dbReference type="InterPro" id="IPR005181">
    <property type="entry name" value="SASA"/>
</dbReference>
<protein>
    <submittedName>
        <fullName evidence="4">Sialate O-acetylesterase</fullName>
    </submittedName>
</protein>
<organism evidence="4 5">
    <name type="scientific">Pedobacter westerhofensis</name>
    <dbReference type="NCBI Taxonomy" id="425512"/>
    <lineage>
        <taxon>Bacteria</taxon>
        <taxon>Pseudomonadati</taxon>
        <taxon>Bacteroidota</taxon>
        <taxon>Sphingobacteriia</taxon>
        <taxon>Sphingobacteriales</taxon>
        <taxon>Sphingobacteriaceae</taxon>
        <taxon>Pedobacter</taxon>
    </lineage>
</organism>
<dbReference type="RefSeq" id="WP_221931230.1">
    <property type="nucleotide sequence ID" value="NZ_CBCSJO010000002.1"/>
</dbReference>
<dbReference type="AlphaFoldDB" id="A0A521AL98"/>
<dbReference type="Gene3D" id="3.40.50.1110">
    <property type="entry name" value="SGNH hydrolase"/>
    <property type="match status" value="1"/>
</dbReference>
<dbReference type="PANTHER" id="PTHR22901">
    <property type="entry name" value="SIALATE O-ACETYLESTERASE"/>
    <property type="match status" value="1"/>
</dbReference>
<name>A0A521AL98_9SPHI</name>
<evidence type="ECO:0000256" key="1">
    <source>
        <dbReference type="ARBA" id="ARBA00022801"/>
    </source>
</evidence>
<dbReference type="SUPFAM" id="SSF52266">
    <property type="entry name" value="SGNH hydrolase"/>
    <property type="match status" value="1"/>
</dbReference>
<keyword evidence="2" id="KW-0732">Signal</keyword>
<dbReference type="InterPro" id="IPR036514">
    <property type="entry name" value="SGNH_hydro_sf"/>
</dbReference>
<dbReference type="GO" id="GO:0001681">
    <property type="term" value="F:sialate O-acetylesterase activity"/>
    <property type="evidence" value="ECO:0007669"/>
    <property type="project" value="InterPro"/>
</dbReference>
<reference evidence="4 5" key="1">
    <citation type="submission" date="2017-05" db="EMBL/GenBank/DDBJ databases">
        <authorList>
            <person name="Varghese N."/>
            <person name="Submissions S."/>
        </authorList>
    </citation>
    <scope>NUCLEOTIDE SEQUENCE [LARGE SCALE GENOMIC DNA]</scope>
    <source>
        <strain evidence="4 5">DSM 19036</strain>
    </source>
</reference>
<dbReference type="Pfam" id="PF03629">
    <property type="entry name" value="SASA"/>
    <property type="match status" value="1"/>
</dbReference>
<dbReference type="Proteomes" id="UP000320300">
    <property type="component" value="Unassembled WGS sequence"/>
</dbReference>
<feature type="domain" description="Sialate O-acetylesterase" evidence="3">
    <location>
        <begin position="110"/>
        <end position="305"/>
    </location>
</feature>
<sequence>MNTIKSRMLLLLLFCFALLNTAAAQTKLASIFTDNMLLQQKEAVNIWGWDQPGHKVLVTTSWNHKTYSGITSGEGKWTVRINTPAAAKQAYQITVSNGKPLILKNILIGEVWLCTGQSNMEMPLKGFKGQPIMGSNDLILKSANPYIRLYTVPRSSITTEQENSKPSAWKIAGPEAVSNFSATGYIFGKLLQEMLDIPIGLVNVSYSGSSAQAWMSAATLKAFPSIKIPAKEDTIKLASRTPTTLYNGMIHPVTGFNVKGAIFYQGESNYEDPDLYEKLFPALVKEWRTEWKNDFPFYYAQIAPYNYKQLPPNLDGGKYNSAYLREVQRKSVSVIPGSAMAVLMDIGEEKSIHPVNKEAGGKRLALLALANTYGLKGFGAESPAYQSLEISGNSISVKFAHAGNGLTAFGKELTQFEIAGADKVFYPAKAVIKGENVVVSAPEVASPAAVRYAFKDFVLGQLYNTEGLPASSFRTDNW</sequence>
<evidence type="ECO:0000313" key="5">
    <source>
        <dbReference type="Proteomes" id="UP000320300"/>
    </source>
</evidence>
<evidence type="ECO:0000313" key="4">
    <source>
        <dbReference type="EMBL" id="SMO35588.1"/>
    </source>
</evidence>
<keyword evidence="5" id="KW-1185">Reference proteome</keyword>
<keyword evidence="1" id="KW-0378">Hydrolase</keyword>
<dbReference type="EMBL" id="FXTN01000001">
    <property type="protein sequence ID" value="SMO35588.1"/>
    <property type="molecule type" value="Genomic_DNA"/>
</dbReference>
<dbReference type="GO" id="GO:0005975">
    <property type="term" value="P:carbohydrate metabolic process"/>
    <property type="evidence" value="ECO:0007669"/>
    <property type="project" value="TreeGrafter"/>
</dbReference>
<dbReference type="InterPro" id="IPR039329">
    <property type="entry name" value="SIAE"/>
</dbReference>
<proteinExistence type="predicted"/>
<feature type="signal peptide" evidence="2">
    <location>
        <begin position="1"/>
        <end position="24"/>
    </location>
</feature>